<sequence length="343" mass="38783">MDLSKRDSNDSPSSHTPENHRAERINTQGSPNAVASTTEQDERSIRRTGPFGSYQELITHEQWKDMIGSHIPPDRQTIAYHTSGWKAFVDLMAKNIREGRSSTHDGHLELFIVCSRYYGCSPISILSPLNGLSCDVPFSDQTVGDDTESPWGSTSARKLTRILTHYVFQGNLNQILTVIQYAIILRTDDRRRRVIAERSPYDGKLDALQSNIRYAEVENGMLKRPVREIQRAVDAANTVYEPSFVYDIMSSLAAIVEHPGTCTSRNLYHLGAPIYHATATDIENVQLAIDKSKSRPWTGQTSRLFMQTPEKPEGGPDFVQLAGFYCRAWHFEERKIAESTYQN</sequence>
<evidence type="ECO:0000256" key="1">
    <source>
        <dbReference type="SAM" id="MobiDB-lite"/>
    </source>
</evidence>
<feature type="compositionally biased region" description="Polar residues" evidence="1">
    <location>
        <begin position="25"/>
        <end position="38"/>
    </location>
</feature>
<protein>
    <submittedName>
        <fullName evidence="2">Uncharacterized protein</fullName>
    </submittedName>
</protein>
<reference evidence="2 3" key="1">
    <citation type="submission" date="2020-05" db="EMBL/GenBank/DDBJ databases">
        <title>Identification and distribution of gene clusters putatively required for synthesis of sphingolipid metabolism inhibitors in phylogenetically diverse species of the filamentous fungus Fusarium.</title>
        <authorList>
            <person name="Kim H.-S."/>
            <person name="Busman M."/>
            <person name="Brown D.W."/>
            <person name="Divon H."/>
            <person name="Uhlig S."/>
            <person name="Proctor R.H."/>
        </authorList>
    </citation>
    <scope>NUCLEOTIDE SEQUENCE [LARGE SCALE GENOMIC DNA]</scope>
    <source>
        <strain evidence="2 3">NRRL 25311</strain>
    </source>
</reference>
<accession>A0A8H5UIN3</accession>
<evidence type="ECO:0000313" key="3">
    <source>
        <dbReference type="Proteomes" id="UP000562682"/>
    </source>
</evidence>
<feature type="region of interest" description="Disordered" evidence="1">
    <location>
        <begin position="1"/>
        <end position="51"/>
    </location>
</feature>
<keyword evidence="3" id="KW-1185">Reference proteome</keyword>
<dbReference type="Proteomes" id="UP000562682">
    <property type="component" value="Unassembled WGS sequence"/>
</dbReference>
<dbReference type="AlphaFoldDB" id="A0A8H5UIN3"/>
<name>A0A8H5UIN3_9HYPO</name>
<organism evidence="2 3">
    <name type="scientific">Fusarium denticulatum</name>
    <dbReference type="NCBI Taxonomy" id="48507"/>
    <lineage>
        <taxon>Eukaryota</taxon>
        <taxon>Fungi</taxon>
        <taxon>Dikarya</taxon>
        <taxon>Ascomycota</taxon>
        <taxon>Pezizomycotina</taxon>
        <taxon>Sordariomycetes</taxon>
        <taxon>Hypocreomycetidae</taxon>
        <taxon>Hypocreales</taxon>
        <taxon>Nectriaceae</taxon>
        <taxon>Fusarium</taxon>
        <taxon>Fusarium fujikuroi species complex</taxon>
    </lineage>
</organism>
<evidence type="ECO:0000313" key="2">
    <source>
        <dbReference type="EMBL" id="KAF5687914.1"/>
    </source>
</evidence>
<dbReference type="EMBL" id="JAAOAK010000127">
    <property type="protein sequence ID" value="KAF5687914.1"/>
    <property type="molecule type" value="Genomic_DNA"/>
</dbReference>
<comment type="caution">
    <text evidence="2">The sequence shown here is derived from an EMBL/GenBank/DDBJ whole genome shotgun (WGS) entry which is preliminary data.</text>
</comment>
<gene>
    <name evidence="2" type="ORF">FDENT_5204</name>
</gene>
<proteinExistence type="predicted"/>